<sequence length="42" mass="4540">MAYDDAESAGYPAFSCTPIDSSAEKEEWGSWTATLTILCSHP</sequence>
<accession>A0A1G8JFW1</accession>
<proteinExistence type="predicted"/>
<evidence type="ECO:0000313" key="1">
    <source>
        <dbReference type="EMBL" id="SDI30169.1"/>
    </source>
</evidence>
<organism evidence="1 2">
    <name type="scientific">Nonomuraea jiangxiensis</name>
    <dbReference type="NCBI Taxonomy" id="633440"/>
    <lineage>
        <taxon>Bacteria</taxon>
        <taxon>Bacillati</taxon>
        <taxon>Actinomycetota</taxon>
        <taxon>Actinomycetes</taxon>
        <taxon>Streptosporangiales</taxon>
        <taxon>Streptosporangiaceae</taxon>
        <taxon>Nonomuraea</taxon>
    </lineage>
</organism>
<protein>
    <submittedName>
        <fullName evidence="1">Uncharacterized protein</fullName>
    </submittedName>
</protein>
<dbReference type="AlphaFoldDB" id="A0A1G8JFW1"/>
<gene>
    <name evidence="1" type="ORF">SAMN05421869_10579</name>
</gene>
<keyword evidence="2" id="KW-1185">Reference proteome</keyword>
<dbReference type="EMBL" id="FNDJ01000005">
    <property type="protein sequence ID" value="SDI30169.1"/>
    <property type="molecule type" value="Genomic_DNA"/>
</dbReference>
<evidence type="ECO:0000313" key="2">
    <source>
        <dbReference type="Proteomes" id="UP000199202"/>
    </source>
</evidence>
<name>A0A1G8JFW1_9ACTN</name>
<reference evidence="1 2" key="1">
    <citation type="submission" date="2016-10" db="EMBL/GenBank/DDBJ databases">
        <authorList>
            <person name="de Groot N.N."/>
        </authorList>
    </citation>
    <scope>NUCLEOTIDE SEQUENCE [LARGE SCALE GENOMIC DNA]</scope>
    <source>
        <strain evidence="1 2">CGMCC 4.6533</strain>
    </source>
</reference>
<dbReference type="Proteomes" id="UP000199202">
    <property type="component" value="Unassembled WGS sequence"/>
</dbReference>